<organism evidence="5 6">
    <name type="scientific">Xenopus laevis</name>
    <name type="common">African clawed frog</name>
    <dbReference type="NCBI Taxonomy" id="8355"/>
    <lineage>
        <taxon>Eukaryota</taxon>
        <taxon>Metazoa</taxon>
        <taxon>Chordata</taxon>
        <taxon>Craniata</taxon>
        <taxon>Vertebrata</taxon>
        <taxon>Euteleostomi</taxon>
        <taxon>Amphibia</taxon>
        <taxon>Batrachia</taxon>
        <taxon>Anura</taxon>
        <taxon>Pipoidea</taxon>
        <taxon>Pipidae</taxon>
        <taxon>Xenopodinae</taxon>
        <taxon>Xenopus</taxon>
        <taxon>Xenopus</taxon>
    </lineage>
</organism>
<dbReference type="InterPro" id="IPR050199">
    <property type="entry name" value="IgHV"/>
</dbReference>
<dbReference type="GO" id="GO:0019814">
    <property type="term" value="C:immunoglobulin complex"/>
    <property type="evidence" value="ECO:0007669"/>
    <property type="project" value="UniProtKB-KW"/>
</dbReference>
<sequence length="88" mass="10129">MSNYGAASGYTFTNYYLVWLKHVPGKHPLYIGNIFPSTGNTWYPPSFRGGKFTITTHNAENTGYLHIDNVDFEDYAVYYCAREAHCEY</sequence>
<dbReference type="SUPFAM" id="SSF48726">
    <property type="entry name" value="Immunoglobulin"/>
    <property type="match status" value="1"/>
</dbReference>
<dbReference type="GO" id="GO:0002250">
    <property type="term" value="P:adaptive immune response"/>
    <property type="evidence" value="ECO:0007669"/>
    <property type="project" value="UniProtKB-KW"/>
</dbReference>
<gene>
    <name evidence="5" type="ORF">XELAEV_18007298mg</name>
</gene>
<dbReference type="Proteomes" id="UP000694892">
    <property type="component" value="Chromosome 1L"/>
</dbReference>
<dbReference type="SMART" id="SM00406">
    <property type="entry name" value="IGv"/>
    <property type="match status" value="1"/>
</dbReference>
<evidence type="ECO:0000313" key="6">
    <source>
        <dbReference type="Proteomes" id="UP000694892"/>
    </source>
</evidence>
<protein>
    <recommendedName>
        <fullName evidence="4">Immunoglobulin V-set domain-containing protein</fullName>
    </recommendedName>
</protein>
<evidence type="ECO:0000256" key="1">
    <source>
        <dbReference type="ARBA" id="ARBA00022859"/>
    </source>
</evidence>
<evidence type="ECO:0000256" key="3">
    <source>
        <dbReference type="ARBA" id="ARBA00043265"/>
    </source>
</evidence>
<keyword evidence="3" id="KW-1280">Immunoglobulin</keyword>
<evidence type="ECO:0000259" key="4">
    <source>
        <dbReference type="SMART" id="SM00406"/>
    </source>
</evidence>
<keyword evidence="2" id="KW-1064">Adaptive immunity</keyword>
<reference evidence="6" key="1">
    <citation type="journal article" date="2016" name="Nature">
        <title>Genome evolution in the allotetraploid frog Xenopus laevis.</title>
        <authorList>
            <person name="Session A.M."/>
            <person name="Uno Y."/>
            <person name="Kwon T."/>
            <person name="Chapman J.A."/>
            <person name="Toyoda A."/>
            <person name="Takahashi S."/>
            <person name="Fukui A."/>
            <person name="Hikosaka A."/>
            <person name="Suzuki A."/>
            <person name="Kondo M."/>
            <person name="van Heeringen S.J."/>
            <person name="Quigley I."/>
            <person name="Heinz S."/>
            <person name="Ogino H."/>
            <person name="Ochi H."/>
            <person name="Hellsten U."/>
            <person name="Lyons J.B."/>
            <person name="Simakov O."/>
            <person name="Putnam N."/>
            <person name="Stites J."/>
            <person name="Kuroki Y."/>
            <person name="Tanaka T."/>
            <person name="Michiue T."/>
            <person name="Watanabe M."/>
            <person name="Bogdanovic O."/>
            <person name="Lister R."/>
            <person name="Georgiou G."/>
            <person name="Paranjpe S.S."/>
            <person name="van Kruijsbergen I."/>
            <person name="Shu S."/>
            <person name="Carlson J."/>
            <person name="Kinoshita T."/>
            <person name="Ohta Y."/>
            <person name="Mawaribuchi S."/>
            <person name="Jenkins J."/>
            <person name="Grimwood J."/>
            <person name="Schmutz J."/>
            <person name="Mitros T."/>
            <person name="Mozaffari S.V."/>
            <person name="Suzuki Y."/>
            <person name="Haramoto Y."/>
            <person name="Yamamoto T.S."/>
            <person name="Takagi C."/>
            <person name="Heald R."/>
            <person name="Miller K."/>
            <person name="Haudenschild C."/>
            <person name="Kitzman J."/>
            <person name="Nakayama T."/>
            <person name="Izutsu Y."/>
            <person name="Robert J."/>
            <person name="Fortriede J."/>
            <person name="Burns K."/>
            <person name="Lotay V."/>
            <person name="Karimi K."/>
            <person name="Yasuoka Y."/>
            <person name="Dichmann D.S."/>
            <person name="Flajnik M.F."/>
            <person name="Houston D.W."/>
            <person name="Shendure J."/>
            <person name="DuPasquier L."/>
            <person name="Vize P.D."/>
            <person name="Zorn A.M."/>
            <person name="Ito M."/>
            <person name="Marcotte E.M."/>
            <person name="Wallingford J.B."/>
            <person name="Ito Y."/>
            <person name="Asashima M."/>
            <person name="Ueno N."/>
            <person name="Matsuda Y."/>
            <person name="Veenstra G.J."/>
            <person name="Fujiyama A."/>
            <person name="Harland R.M."/>
            <person name="Taira M."/>
            <person name="Rokhsar D.S."/>
        </authorList>
    </citation>
    <scope>NUCLEOTIDE SEQUENCE [LARGE SCALE GENOMIC DNA]</scope>
    <source>
        <strain evidence="6">J</strain>
    </source>
</reference>
<feature type="domain" description="Immunoglobulin V-set" evidence="4">
    <location>
        <begin position="6"/>
        <end position="82"/>
    </location>
</feature>
<dbReference type="Gene3D" id="2.60.40.10">
    <property type="entry name" value="Immunoglobulins"/>
    <property type="match status" value="1"/>
</dbReference>
<dbReference type="EMBL" id="CM004466">
    <property type="protein sequence ID" value="OCU01508.1"/>
    <property type="molecule type" value="Genomic_DNA"/>
</dbReference>
<accession>A0A974I4D0</accession>
<dbReference type="InterPro" id="IPR013106">
    <property type="entry name" value="Ig_V-set"/>
</dbReference>
<name>A0A974I4D0_XENLA</name>
<dbReference type="InterPro" id="IPR013783">
    <property type="entry name" value="Ig-like_fold"/>
</dbReference>
<dbReference type="Pfam" id="PF07686">
    <property type="entry name" value="V-set"/>
    <property type="match status" value="1"/>
</dbReference>
<dbReference type="GO" id="GO:0005576">
    <property type="term" value="C:extracellular region"/>
    <property type="evidence" value="ECO:0007669"/>
    <property type="project" value="UniProtKB-ARBA"/>
</dbReference>
<evidence type="ECO:0000313" key="5">
    <source>
        <dbReference type="EMBL" id="OCU01508.1"/>
    </source>
</evidence>
<keyword evidence="1" id="KW-0391">Immunity</keyword>
<dbReference type="PANTHER" id="PTHR23266">
    <property type="entry name" value="IMMUNOGLOBULIN HEAVY CHAIN"/>
    <property type="match status" value="1"/>
</dbReference>
<dbReference type="AlphaFoldDB" id="A0A974I4D0"/>
<evidence type="ECO:0000256" key="2">
    <source>
        <dbReference type="ARBA" id="ARBA00023130"/>
    </source>
</evidence>
<dbReference type="InterPro" id="IPR036179">
    <property type="entry name" value="Ig-like_dom_sf"/>
</dbReference>
<proteinExistence type="predicted"/>